<comment type="caution">
    <text evidence="7">The sequence shown here is derived from an EMBL/GenBank/DDBJ whole genome shotgun (WGS) entry which is preliminary data.</text>
</comment>
<evidence type="ECO:0000313" key="7">
    <source>
        <dbReference type="EMBL" id="KAJ4387516.1"/>
    </source>
</evidence>
<feature type="transmembrane region" description="Helical" evidence="6">
    <location>
        <begin position="177"/>
        <end position="193"/>
    </location>
</feature>
<keyword evidence="8" id="KW-1185">Reference proteome</keyword>
<feature type="transmembrane region" description="Helical" evidence="6">
    <location>
        <begin position="294"/>
        <end position="317"/>
    </location>
</feature>
<proteinExistence type="predicted"/>
<feature type="transmembrane region" description="Helical" evidence="6">
    <location>
        <begin position="124"/>
        <end position="141"/>
    </location>
</feature>
<sequence length="480" mass="53074">MDSVLQSIYLRGLLGGSSSDDSGNSTTTGHTCTLPNPLLETPTEPVAGKLTFHELGTIIAGCAAAFSILSILILMFRHATHLSKPNEQLKILRICLLIPINSAIQFVGQVVPAVYFYIIPWGDMMQSFALGNFFLLMLEFISPHDNQRDFFFSALQVPSRKSSKAPKDGIKWYRRKWIMVFQFPIVQFLVSIATDVTNSPNLNIYCGNTNKPYFAHLWLNLLHVLSTITAVVSCLRFYKILKTQLAGHKPLSKLFAFKLLVGLNLLMNVVFWILNSISNSPLDPTSTKSEADVVTGIPAIVNCLIMVPFSIFFHYAYDVRPYIVDRHPESGRRESHYHGGFLGVRAFAGMFDPGELLGAIGFVFKMGKQGAPGKSASASGRGFDTMTRDESRDAGPAYAMSGRDQRRIAKNGHVDSAPRYAPRNGENEPTYSGYGWTDQSSRSHGATVELAGTDVKEVSVASNGWVTIVLYIRPTRCNTR</sequence>
<keyword evidence="3 6" id="KW-1133">Transmembrane helix</keyword>
<dbReference type="InterPro" id="IPR005178">
    <property type="entry name" value="Ostalpha/TMEM184C"/>
</dbReference>
<dbReference type="SMART" id="SM01417">
    <property type="entry name" value="Solute_trans_a"/>
    <property type="match status" value="1"/>
</dbReference>
<evidence type="ECO:0000256" key="4">
    <source>
        <dbReference type="ARBA" id="ARBA00023136"/>
    </source>
</evidence>
<dbReference type="EMBL" id="JAPEVB010000005">
    <property type="protein sequence ID" value="KAJ4387516.1"/>
    <property type="molecule type" value="Genomic_DNA"/>
</dbReference>
<evidence type="ECO:0000313" key="8">
    <source>
        <dbReference type="Proteomes" id="UP001140453"/>
    </source>
</evidence>
<accession>A0A9W8YMK9</accession>
<gene>
    <name evidence="7" type="ORF">N0V93_008109</name>
</gene>
<evidence type="ECO:0000256" key="5">
    <source>
        <dbReference type="SAM" id="MobiDB-lite"/>
    </source>
</evidence>
<comment type="subcellular location">
    <subcellularLocation>
        <location evidence="1">Membrane</location>
        <topology evidence="1">Multi-pass membrane protein</topology>
    </subcellularLocation>
</comment>
<dbReference type="GO" id="GO:0016020">
    <property type="term" value="C:membrane"/>
    <property type="evidence" value="ECO:0007669"/>
    <property type="project" value="UniProtKB-SubCell"/>
</dbReference>
<dbReference type="Pfam" id="PF03619">
    <property type="entry name" value="Solute_trans_a"/>
    <property type="match status" value="1"/>
</dbReference>
<evidence type="ECO:0000256" key="1">
    <source>
        <dbReference type="ARBA" id="ARBA00004141"/>
    </source>
</evidence>
<feature type="transmembrane region" description="Helical" evidence="6">
    <location>
        <begin position="96"/>
        <end position="118"/>
    </location>
</feature>
<keyword evidence="2 6" id="KW-0812">Transmembrane</keyword>
<dbReference type="Proteomes" id="UP001140453">
    <property type="component" value="Unassembled WGS sequence"/>
</dbReference>
<name>A0A9W8YMK9_9PEZI</name>
<evidence type="ECO:0000256" key="2">
    <source>
        <dbReference type="ARBA" id="ARBA00022692"/>
    </source>
</evidence>
<organism evidence="7 8">
    <name type="scientific">Gnomoniopsis smithogilvyi</name>
    <dbReference type="NCBI Taxonomy" id="1191159"/>
    <lineage>
        <taxon>Eukaryota</taxon>
        <taxon>Fungi</taxon>
        <taxon>Dikarya</taxon>
        <taxon>Ascomycota</taxon>
        <taxon>Pezizomycotina</taxon>
        <taxon>Sordariomycetes</taxon>
        <taxon>Sordariomycetidae</taxon>
        <taxon>Diaporthales</taxon>
        <taxon>Gnomoniaceae</taxon>
        <taxon>Gnomoniopsis</taxon>
    </lineage>
</organism>
<reference evidence="7" key="1">
    <citation type="submission" date="2022-10" db="EMBL/GenBank/DDBJ databases">
        <title>Tapping the CABI collections for fungal endophytes: first genome assemblies for Collariella, Neodidymelliopsis, Ascochyta clinopodiicola, Didymella pomorum, Didymosphaeria variabile, Neocosmospora piperis and Neocucurbitaria cava.</title>
        <authorList>
            <person name="Hill R."/>
        </authorList>
    </citation>
    <scope>NUCLEOTIDE SEQUENCE</scope>
    <source>
        <strain evidence="7">IMI 355082</strain>
    </source>
</reference>
<dbReference type="OrthoDB" id="5348404at2759"/>
<dbReference type="AlphaFoldDB" id="A0A9W8YMK9"/>
<evidence type="ECO:0000256" key="6">
    <source>
        <dbReference type="SAM" id="Phobius"/>
    </source>
</evidence>
<feature type="region of interest" description="Disordered" evidence="5">
    <location>
        <begin position="18"/>
        <end position="37"/>
    </location>
</feature>
<evidence type="ECO:0000256" key="3">
    <source>
        <dbReference type="ARBA" id="ARBA00022989"/>
    </source>
</evidence>
<feature type="region of interest" description="Disordered" evidence="5">
    <location>
        <begin position="371"/>
        <end position="439"/>
    </location>
</feature>
<feature type="transmembrane region" description="Helical" evidence="6">
    <location>
        <begin position="55"/>
        <end position="76"/>
    </location>
</feature>
<keyword evidence="4 6" id="KW-0472">Membrane</keyword>
<protein>
    <submittedName>
        <fullName evidence="7">Uncharacterized protein</fullName>
    </submittedName>
</protein>
<dbReference type="PANTHER" id="PTHR23423">
    <property type="entry name" value="ORGANIC SOLUTE TRANSPORTER-RELATED"/>
    <property type="match status" value="1"/>
</dbReference>
<feature type="transmembrane region" description="Helical" evidence="6">
    <location>
        <begin position="255"/>
        <end position="274"/>
    </location>
</feature>
<feature type="transmembrane region" description="Helical" evidence="6">
    <location>
        <begin position="213"/>
        <end position="235"/>
    </location>
</feature>